<keyword evidence="7 8" id="KW-0472">Membrane</keyword>
<evidence type="ECO:0000256" key="4">
    <source>
        <dbReference type="ARBA" id="ARBA00022475"/>
    </source>
</evidence>
<evidence type="ECO:0000313" key="9">
    <source>
        <dbReference type="EMBL" id="TWT24520.1"/>
    </source>
</evidence>
<evidence type="ECO:0000256" key="5">
    <source>
        <dbReference type="ARBA" id="ARBA00022692"/>
    </source>
</evidence>
<reference evidence="9 10" key="1">
    <citation type="submission" date="2019-08" db="EMBL/GenBank/DDBJ databases">
        <authorList>
            <person name="Lei W."/>
        </authorList>
    </citation>
    <scope>NUCLEOTIDE SEQUENCE [LARGE SCALE GENOMIC DNA]</scope>
    <source>
        <strain evidence="9 10">CCUG 58627</strain>
    </source>
</reference>
<dbReference type="NCBIfam" id="NF005930">
    <property type="entry name" value="PRK07948.1"/>
    <property type="match status" value="1"/>
</dbReference>
<name>A0A5C5UGC8_9CORY</name>
<dbReference type="PANTHER" id="PTHR34702">
    <property type="entry name" value="NA(+)/H(+) ANTIPORTER SUBUNIT F1"/>
    <property type="match status" value="1"/>
</dbReference>
<gene>
    <name evidence="9" type="ORF">FRX94_08085</name>
</gene>
<evidence type="ECO:0000256" key="8">
    <source>
        <dbReference type="SAM" id="Phobius"/>
    </source>
</evidence>
<evidence type="ECO:0000256" key="7">
    <source>
        <dbReference type="ARBA" id="ARBA00023136"/>
    </source>
</evidence>
<dbReference type="EMBL" id="VOHM01000016">
    <property type="protein sequence ID" value="TWT24520.1"/>
    <property type="molecule type" value="Genomic_DNA"/>
</dbReference>
<protein>
    <submittedName>
        <fullName evidence="9">Cation:proton antiporter</fullName>
    </submittedName>
</protein>
<dbReference type="Pfam" id="PF04066">
    <property type="entry name" value="MrpF_PhaF"/>
    <property type="match status" value="1"/>
</dbReference>
<comment type="caution">
    <text evidence="9">The sequence shown here is derived from an EMBL/GenBank/DDBJ whole genome shotgun (WGS) entry which is preliminary data.</text>
</comment>
<keyword evidence="6 8" id="KW-1133">Transmembrane helix</keyword>
<feature type="transmembrane region" description="Helical" evidence="8">
    <location>
        <begin position="62"/>
        <end position="81"/>
    </location>
</feature>
<dbReference type="Proteomes" id="UP000320791">
    <property type="component" value="Unassembled WGS sequence"/>
</dbReference>
<dbReference type="GO" id="GO:0015385">
    <property type="term" value="F:sodium:proton antiporter activity"/>
    <property type="evidence" value="ECO:0007669"/>
    <property type="project" value="TreeGrafter"/>
</dbReference>
<comment type="similarity">
    <text evidence="2">Belongs to the CPA3 antiporters (TC 2.A.63) subunit F family.</text>
</comment>
<dbReference type="GO" id="GO:0005886">
    <property type="term" value="C:plasma membrane"/>
    <property type="evidence" value="ECO:0007669"/>
    <property type="project" value="UniProtKB-SubCell"/>
</dbReference>
<dbReference type="OrthoDB" id="3733837at2"/>
<keyword evidence="5 8" id="KW-0812">Transmembrane</keyword>
<proteinExistence type="inferred from homology"/>
<keyword evidence="3" id="KW-0813">Transport</keyword>
<dbReference type="RefSeq" id="WP_146324619.1">
    <property type="nucleotide sequence ID" value="NZ_BAABLR010000070.1"/>
</dbReference>
<organism evidence="9 10">
    <name type="scientific">Corynebacterium canis</name>
    <dbReference type="NCBI Taxonomy" id="679663"/>
    <lineage>
        <taxon>Bacteria</taxon>
        <taxon>Bacillati</taxon>
        <taxon>Actinomycetota</taxon>
        <taxon>Actinomycetes</taxon>
        <taxon>Mycobacteriales</taxon>
        <taxon>Corynebacteriaceae</taxon>
        <taxon>Corynebacterium</taxon>
    </lineage>
</organism>
<comment type="subcellular location">
    <subcellularLocation>
        <location evidence="1">Cell membrane</location>
        <topology evidence="1">Multi-pass membrane protein</topology>
    </subcellularLocation>
</comment>
<evidence type="ECO:0000256" key="1">
    <source>
        <dbReference type="ARBA" id="ARBA00004651"/>
    </source>
</evidence>
<dbReference type="AlphaFoldDB" id="A0A5C5UGC8"/>
<evidence type="ECO:0000256" key="3">
    <source>
        <dbReference type="ARBA" id="ARBA00022448"/>
    </source>
</evidence>
<keyword evidence="4" id="KW-1003">Cell membrane</keyword>
<accession>A0A5C5UGC8</accession>
<evidence type="ECO:0000256" key="6">
    <source>
        <dbReference type="ARBA" id="ARBA00022989"/>
    </source>
</evidence>
<feature type="transmembrane region" description="Helical" evidence="8">
    <location>
        <begin position="6"/>
        <end position="24"/>
    </location>
</feature>
<evidence type="ECO:0000256" key="2">
    <source>
        <dbReference type="ARBA" id="ARBA00009212"/>
    </source>
</evidence>
<sequence length="90" mass="9790">MDYYTIGLTLATGIFMLSFLITGYRLLVGPNSLDRVVALDATGAMIQCSLAVYICWTIDTTVSNAMMVVALLGFIGTVALTRFRKRDDAS</sequence>
<dbReference type="PANTHER" id="PTHR34702:SF1">
    <property type="entry name" value="NA(+)_H(+) ANTIPORTER SUBUNIT F"/>
    <property type="match status" value="1"/>
</dbReference>
<dbReference type="InterPro" id="IPR007208">
    <property type="entry name" value="MrpF/PhaF-like"/>
</dbReference>
<evidence type="ECO:0000313" key="10">
    <source>
        <dbReference type="Proteomes" id="UP000320791"/>
    </source>
</evidence>
<keyword evidence="10" id="KW-1185">Reference proteome</keyword>